<dbReference type="Gene3D" id="1.20.120.450">
    <property type="entry name" value="dinb family like domain"/>
    <property type="match status" value="1"/>
</dbReference>
<organism evidence="1 2">
    <name type="scientific">Emticicia agri</name>
    <dbReference type="NCBI Taxonomy" id="2492393"/>
    <lineage>
        <taxon>Bacteria</taxon>
        <taxon>Pseudomonadati</taxon>
        <taxon>Bacteroidota</taxon>
        <taxon>Cytophagia</taxon>
        <taxon>Cytophagales</taxon>
        <taxon>Leadbetterellaceae</taxon>
        <taxon>Emticicia</taxon>
    </lineage>
</organism>
<gene>
    <name evidence="1" type="ORF">EWM59_15020</name>
</gene>
<dbReference type="OrthoDB" id="9814103at2"/>
<dbReference type="SUPFAM" id="SSF109854">
    <property type="entry name" value="DinB/YfiT-like putative metalloenzymes"/>
    <property type="match status" value="1"/>
</dbReference>
<comment type="caution">
    <text evidence="1">The sequence shown here is derived from an EMBL/GenBank/DDBJ whole genome shotgun (WGS) entry which is preliminary data.</text>
</comment>
<protein>
    <submittedName>
        <fullName evidence="1">DinB family protein</fullName>
    </submittedName>
</protein>
<name>A0A4Q5LYD8_9BACT</name>
<accession>A0A4Q5LYD8</accession>
<dbReference type="InterPro" id="IPR034660">
    <property type="entry name" value="DinB/YfiT-like"/>
</dbReference>
<dbReference type="EMBL" id="SEWF01000021">
    <property type="protein sequence ID" value="RYU94818.1"/>
    <property type="molecule type" value="Genomic_DNA"/>
</dbReference>
<evidence type="ECO:0000313" key="2">
    <source>
        <dbReference type="Proteomes" id="UP000293162"/>
    </source>
</evidence>
<evidence type="ECO:0000313" key="1">
    <source>
        <dbReference type="EMBL" id="RYU94818.1"/>
    </source>
</evidence>
<keyword evidence="2" id="KW-1185">Reference proteome</keyword>
<sequence length="154" mass="18257">MNRNELDKIIDNLDTVFRGDAWHGPAVMEFINSMSIDVVDTRKEYSKYTICQIIFHLGIWRKFVLEKLNGNIRFDLVSEEENYGTEEDITQANWPNLVSQLKKNQEELLLKLENFDDELLVKLVPGQDYNYYKLLTGLIQHDTYHLGMIWVLWE</sequence>
<dbReference type="RefSeq" id="WP_130021971.1">
    <property type="nucleotide sequence ID" value="NZ_SEWF01000021.1"/>
</dbReference>
<reference evidence="1 2" key="1">
    <citation type="submission" date="2019-02" db="EMBL/GenBank/DDBJ databases">
        <title>Bacterial novel species Emticicia sp. 17J42-9 isolated from soil.</title>
        <authorList>
            <person name="Jung H.-Y."/>
        </authorList>
    </citation>
    <scope>NUCLEOTIDE SEQUENCE [LARGE SCALE GENOMIC DNA]</scope>
    <source>
        <strain evidence="1 2">17J42-9</strain>
    </source>
</reference>
<proteinExistence type="predicted"/>
<dbReference type="AlphaFoldDB" id="A0A4Q5LYD8"/>
<dbReference type="Proteomes" id="UP000293162">
    <property type="component" value="Unassembled WGS sequence"/>
</dbReference>